<organism evidence="1 2">
    <name type="scientific">Flavobacterium hercynium</name>
    <dbReference type="NCBI Taxonomy" id="387094"/>
    <lineage>
        <taxon>Bacteria</taxon>
        <taxon>Pseudomonadati</taxon>
        <taxon>Bacteroidota</taxon>
        <taxon>Flavobacteriia</taxon>
        <taxon>Flavobacteriales</taxon>
        <taxon>Flavobacteriaceae</taxon>
        <taxon>Flavobacterium</taxon>
    </lineage>
</organism>
<dbReference type="Proteomes" id="UP000198345">
    <property type="component" value="Unassembled WGS sequence"/>
</dbReference>
<dbReference type="RefSeq" id="WP_089051948.1">
    <property type="nucleotide sequence ID" value="NZ_FXTV01000030.1"/>
</dbReference>
<sequence length="159" mass="17858">MSKKHIVVHGATLKCQFSEDPQATDTLKVKSQSKHYANDKDSDKKLIATTKEIGQTLEKNTFGNCKMQPLGNSFKPCQAMIQQWTGFYEKVTLSNQGKMLIENSKATCPIGGPDCIEITKHGQIAELSQQQFDNEDRELMQQICPLSLNKLQDENTFCS</sequence>
<evidence type="ECO:0000313" key="2">
    <source>
        <dbReference type="Proteomes" id="UP000198345"/>
    </source>
</evidence>
<dbReference type="InterPro" id="IPR025460">
    <property type="entry name" value="DUF4280"/>
</dbReference>
<dbReference type="OrthoDB" id="882303at2"/>
<dbReference type="EMBL" id="MUGW01000073">
    <property type="protein sequence ID" value="OXA83899.1"/>
    <property type="molecule type" value="Genomic_DNA"/>
</dbReference>
<accession>A0A226GPC3</accession>
<proteinExistence type="predicted"/>
<dbReference type="AlphaFoldDB" id="A0A226GPC3"/>
<dbReference type="Pfam" id="PF14107">
    <property type="entry name" value="DUF4280"/>
    <property type="match status" value="1"/>
</dbReference>
<gene>
    <name evidence="1" type="ORF">B0A66_21755</name>
</gene>
<reference evidence="1 2" key="1">
    <citation type="submission" date="2016-11" db="EMBL/GenBank/DDBJ databases">
        <title>Whole genomes of Flavobacteriaceae.</title>
        <authorList>
            <person name="Stine C."/>
            <person name="Li C."/>
            <person name="Tadesse D."/>
        </authorList>
    </citation>
    <scope>NUCLEOTIDE SEQUENCE [LARGE SCALE GENOMIC DNA]</scope>
    <source>
        <strain evidence="1 2">DSM 18292</strain>
    </source>
</reference>
<name>A0A226GPC3_9FLAO</name>
<keyword evidence="2" id="KW-1185">Reference proteome</keyword>
<evidence type="ECO:0000313" key="1">
    <source>
        <dbReference type="EMBL" id="OXA83899.1"/>
    </source>
</evidence>
<comment type="caution">
    <text evidence="1">The sequence shown here is derived from an EMBL/GenBank/DDBJ whole genome shotgun (WGS) entry which is preliminary data.</text>
</comment>
<protein>
    <recommendedName>
        <fullName evidence="3">DUF4280 domain-containing protein</fullName>
    </recommendedName>
</protein>
<evidence type="ECO:0008006" key="3">
    <source>
        <dbReference type="Google" id="ProtNLM"/>
    </source>
</evidence>